<sequence>MTGLWCPGCGLTRATHAVLRGHIAAAFGFNLFFPLFLAGTVIAWLAWVRSALGRAPLGWLVRVPARLPVAAGVALLAFGALRNMPGLQALAP</sequence>
<proteinExistence type="predicted"/>
<organism evidence="2">
    <name type="scientific">freshwater metagenome</name>
    <dbReference type="NCBI Taxonomy" id="449393"/>
    <lineage>
        <taxon>unclassified sequences</taxon>
        <taxon>metagenomes</taxon>
        <taxon>ecological metagenomes</taxon>
    </lineage>
</organism>
<accession>A0A6J7DTQ2</accession>
<feature type="transmembrane region" description="Helical" evidence="1">
    <location>
        <begin position="59"/>
        <end position="81"/>
    </location>
</feature>
<reference evidence="2" key="1">
    <citation type="submission" date="2020-05" db="EMBL/GenBank/DDBJ databases">
        <authorList>
            <person name="Chiriac C."/>
            <person name="Salcher M."/>
            <person name="Ghai R."/>
            <person name="Kavagutti S V."/>
        </authorList>
    </citation>
    <scope>NUCLEOTIDE SEQUENCE</scope>
</reference>
<keyword evidence="1" id="KW-0472">Membrane</keyword>
<keyword evidence="1" id="KW-1133">Transmembrane helix</keyword>
<evidence type="ECO:0000256" key="1">
    <source>
        <dbReference type="SAM" id="Phobius"/>
    </source>
</evidence>
<keyword evidence="1" id="KW-0812">Transmembrane</keyword>
<name>A0A6J7DTQ2_9ZZZZ</name>
<dbReference type="AlphaFoldDB" id="A0A6J7DTQ2"/>
<protein>
    <submittedName>
        <fullName evidence="2">Unannotated protein</fullName>
    </submittedName>
</protein>
<dbReference type="InterPro" id="IPR021215">
    <property type="entry name" value="DUF2752"/>
</dbReference>
<dbReference type="Pfam" id="PF10825">
    <property type="entry name" value="DUF2752"/>
    <property type="match status" value="1"/>
</dbReference>
<gene>
    <name evidence="2" type="ORF">UFOPK3376_00916</name>
</gene>
<dbReference type="EMBL" id="CAFBLP010000017">
    <property type="protein sequence ID" value="CAB4872530.1"/>
    <property type="molecule type" value="Genomic_DNA"/>
</dbReference>
<evidence type="ECO:0000313" key="2">
    <source>
        <dbReference type="EMBL" id="CAB4872530.1"/>
    </source>
</evidence>
<feature type="transmembrane region" description="Helical" evidence="1">
    <location>
        <begin position="23"/>
        <end position="47"/>
    </location>
</feature>